<keyword evidence="3" id="KW-1185">Reference proteome</keyword>
<dbReference type="InterPro" id="IPR035986">
    <property type="entry name" value="PKD_dom_sf"/>
</dbReference>
<protein>
    <recommendedName>
        <fullName evidence="4">T9SS C-terminal target domain-containing protein</fullName>
    </recommendedName>
</protein>
<dbReference type="SUPFAM" id="SSF49299">
    <property type="entry name" value="PKD domain"/>
    <property type="match status" value="1"/>
</dbReference>
<dbReference type="NCBIfam" id="NF033708">
    <property type="entry name" value="T9SS_Cterm_ChiA"/>
    <property type="match status" value="1"/>
</dbReference>
<organism evidence="2 3">
    <name type="scientific">Flavobacterium arcticum</name>
    <dbReference type="NCBI Taxonomy" id="1784713"/>
    <lineage>
        <taxon>Bacteria</taxon>
        <taxon>Pseudomonadati</taxon>
        <taxon>Bacteroidota</taxon>
        <taxon>Flavobacteriia</taxon>
        <taxon>Flavobacteriales</taxon>
        <taxon>Flavobacteriaceae</taxon>
        <taxon>Flavobacterium</taxon>
    </lineage>
</organism>
<dbReference type="RefSeq" id="WP_114676549.1">
    <property type="nucleotide sequence ID" value="NZ_CP031188.1"/>
</dbReference>
<gene>
    <name evidence="2" type="ORF">DVK85_00475</name>
</gene>
<feature type="signal peptide" evidence="1">
    <location>
        <begin position="1"/>
        <end position="21"/>
    </location>
</feature>
<evidence type="ECO:0008006" key="4">
    <source>
        <dbReference type="Google" id="ProtNLM"/>
    </source>
</evidence>
<dbReference type="InterPro" id="IPR013783">
    <property type="entry name" value="Ig-like_fold"/>
</dbReference>
<dbReference type="KEGG" id="fat:DVK85_00475"/>
<dbReference type="EMBL" id="CP031188">
    <property type="protein sequence ID" value="AXG72786.1"/>
    <property type="molecule type" value="Genomic_DNA"/>
</dbReference>
<keyword evidence="1" id="KW-0732">Signal</keyword>
<accession>A0A345H876</accession>
<feature type="chain" id="PRO_5016707911" description="T9SS C-terminal target domain-containing protein" evidence="1">
    <location>
        <begin position="22"/>
        <end position="1080"/>
    </location>
</feature>
<dbReference type="OrthoDB" id="1652165at2"/>
<dbReference type="AlphaFoldDB" id="A0A345H876"/>
<name>A0A345H876_9FLAO</name>
<evidence type="ECO:0000313" key="2">
    <source>
        <dbReference type="EMBL" id="AXG72786.1"/>
    </source>
</evidence>
<evidence type="ECO:0000256" key="1">
    <source>
        <dbReference type="SAM" id="SignalP"/>
    </source>
</evidence>
<proteinExistence type="predicted"/>
<sequence length="1080" mass="115876">MKQGQLKLALLCICCFFPILAAFSQVKVYAESVSSFASDPNPPNDSYVDNVAQAVDENLSTAATVRANSGIAGGAGAYSGYIELEFASTLTANTTSYVKIDMEDDILSYLLGGSLGELLSDIAGGVLSGNQRISVEVKNDDTTIFTKDSWVVSDFSSSELRVVIDDSGDYFLKITPQSSYNRIRITNSLGSLVGVDTQKDLNVYDAFYITGSADCGVANYTSYNSTGLTVGLLNLGGTAVTNPEFLIDANITNYSELDIGILGVAASVSQTVYFEGASAVDDEYQIKFLVPPALLEVGVLNNIQIIAYNGTSQVASYSLVSLLSVDVLGLLSTNTPVSVSITPGIVDRITVRLSTLVDVSVGQNLNLFSVVKGDFDVDVTGEGSYAIDDDATLTAEATGCNGPYTYSWSGDGTATGDEISPSTAVAGTYNFLVTATDKFGATKTVPAQIVVEPMPVAGTITGAQDVCEGTLPPDLVLTGFTGNVLSWERSTDPTFTTFTTIAVTSSTLDSATIGVINETTYFRANVGNHTYSDVVTDAVALSIKETTWNGATWSNGVPDINTTIYFTGDYNEEANLFGCTANIDNNAEVVIPSGYNITLNGAVTVVSGNFLVENNANLVQITNAVNSGAIQVQKNTSLIYRLDYTIWSSPVAGQNLKDFSPSTLSNRFYEYNETTDLYNAISPEITDFTVGHGYLIRVANNHPAYVDDETPGVAWTGTFEGVPNNGTVTVPVASVFNGYNLVGNPYSSAINIHDFFDGNVSVIDPGSSLYFWRKRNDYSVSSYATITKAAYTANAAAGGDTGSETFVGAPSSWVINTGQGFFVQASSGGTLVFENSMRRAVNNGQFFRQAEEQQEIYRLSRLWLNITGSQNEFKQAAIAYTGQGTIGIDYGWDGKALIDDGPVALYSIAEDMELAIQTRPEFEVEDMVVIGYKVTTPGSYTISLDHFDGVFLYGQDIYLKDNVTNQTINLKEADYTFTTETGQFTNRFEIIYTIQALDGNNFTITPNDVVVYQKEGTITIDAGNLDIDQVTIHDLRGRLIYTKPSINATVTTITDCNVQQQVVLLHITTAKGVVTKKVVL</sequence>
<evidence type="ECO:0000313" key="3">
    <source>
        <dbReference type="Proteomes" id="UP000253951"/>
    </source>
</evidence>
<dbReference type="Proteomes" id="UP000253951">
    <property type="component" value="Chromosome"/>
</dbReference>
<dbReference type="Gene3D" id="2.60.40.10">
    <property type="entry name" value="Immunoglobulins"/>
    <property type="match status" value="1"/>
</dbReference>
<reference evidence="2 3" key="1">
    <citation type="submission" date="2018-07" db="EMBL/GenBank/DDBJ databases">
        <title>Complete genome sequence of Flavobacterium arcticum type strain SM1502T.</title>
        <authorList>
            <person name="Li Y."/>
            <person name="Li D.-D."/>
        </authorList>
    </citation>
    <scope>NUCLEOTIDE SEQUENCE [LARGE SCALE GENOMIC DNA]</scope>
    <source>
        <strain evidence="2 3">SM1502</strain>
    </source>
</reference>